<organism evidence="3 4">
    <name type="scientific">Emericella nidulans (strain FGSC A4 / ATCC 38163 / CBS 112.46 / NRRL 194 / M139)</name>
    <name type="common">Aspergillus nidulans</name>
    <dbReference type="NCBI Taxonomy" id="227321"/>
    <lineage>
        <taxon>Eukaryota</taxon>
        <taxon>Fungi</taxon>
        <taxon>Dikarya</taxon>
        <taxon>Ascomycota</taxon>
        <taxon>Pezizomycotina</taxon>
        <taxon>Eurotiomycetes</taxon>
        <taxon>Eurotiomycetidae</taxon>
        <taxon>Eurotiales</taxon>
        <taxon>Aspergillaceae</taxon>
        <taxon>Aspergillus</taxon>
        <taxon>Aspergillus subgen. Nidulantes</taxon>
    </lineage>
</organism>
<accession>Q5B2F0</accession>
<accession>C8VH05</accession>
<feature type="domain" description="Aldos-2-ulose dehydratase beta-propeller" evidence="2">
    <location>
        <begin position="129"/>
        <end position="311"/>
    </location>
</feature>
<dbReference type="SUPFAM" id="SSF69318">
    <property type="entry name" value="Integrin alpha N-terminal domain"/>
    <property type="match status" value="1"/>
</dbReference>
<name>Q5B2F0_EMENI</name>
<dbReference type="HOGENOM" id="CLU_015427_0_0_1"/>
<sequence>MSKIRAPKFVSEVIHRRADGYWIDKFYYHKDDKAPGLIVGAESHWIDLDEESECENEFSSSEAEAGGKCELFGLTHSETGPSMEWTSHEICQLNTPVPTASLDITGNGFNDLIVGYNFGPTMINSNPDGGDIIWLENPGNNPNAEWKQHFIGRWPTVHRLAVGYFTQRTFPEVIAAPSTPIPLIIFQKPDRKIVKEVKEWRKDIVDDGHFRVVHEIYAKSLDGPHGLDSLLVASMDGVARLYYEDGHWKREFIGQGEMKTRWQRENTFFPAAGNLWGAGTADAGRIGSDSFAYVAVSEPFHGPYVSLYTKNGRGQPGNPWKRHVLDVYGTPTQKRCWGDGPVHNIVCADIDGDGNDEFLVSMFGPVDRDSKGDTPDEDVTGVSPNKGIWCYKILDLDKGLVSKWHLPPGTSSARCIVGDFYGNGRADLASLSYHVKKYYREKDPVVTLYKNQLSFPSVSPQINGMIWGEEGMVYLPRPESLKHHLKKELMVVANYLIRVEVFPPKHKVHLKKQDGVKVIFGSLSEGQNVTRRPLGGAPFPAKESLKPRGIYDTVLKADERLGAIFLRLKEQNTPGPWKEAKDVPVKTIFDLSSQGIDFPELKFVKVEKLWWGGDFKDYDFYNMSGFHFCLQDNKQNLCHMQFWTAGPNVNAEYHDHHDNAFKELHTCLSQGTPGDDETKLGGMWAPEPSTCDSIIPSVEPLSLGNEAFPSPPKDVKHCGLKPLEEHGRIWHEDATGNAVYRKNDTVSYPRHQWAAGDGGENKCIDSLLRLRKELISFITDYIAVLSSVPPIQWAKLMSKATIVGHVDDPGGHYGWQGASMYILPLWKRQIFQRKWLSSSTGGNNLVHLR</sequence>
<dbReference type="AlphaFoldDB" id="Q5B2F0"/>
<gene>
    <name evidence="3" type="ORF">ANIA_05280</name>
</gene>
<keyword evidence="4" id="KW-1185">Reference proteome</keyword>
<dbReference type="InterPro" id="IPR028994">
    <property type="entry name" value="Integrin_alpha_N"/>
</dbReference>
<reference evidence="4" key="2">
    <citation type="journal article" date="2009" name="Fungal Genet. Biol.">
        <title>The 2008 update of the Aspergillus nidulans genome annotation: a community effort.</title>
        <authorList>
            <person name="Wortman J.R."/>
            <person name="Gilsenan J.M."/>
            <person name="Joardar V."/>
            <person name="Deegan J."/>
            <person name="Clutterbuck J."/>
            <person name="Andersen M.R."/>
            <person name="Archer D."/>
            <person name="Bencina M."/>
            <person name="Braus G."/>
            <person name="Coutinho P."/>
            <person name="von Dohren H."/>
            <person name="Doonan J."/>
            <person name="Driessen A.J."/>
            <person name="Durek P."/>
            <person name="Espeso E."/>
            <person name="Fekete E."/>
            <person name="Flipphi M."/>
            <person name="Estrada C.G."/>
            <person name="Geysens S."/>
            <person name="Goldman G."/>
            <person name="de Groot P.W."/>
            <person name="Hansen K."/>
            <person name="Harris S.D."/>
            <person name="Heinekamp T."/>
            <person name="Helmstaedt K."/>
            <person name="Henrissat B."/>
            <person name="Hofmann G."/>
            <person name="Homan T."/>
            <person name="Horio T."/>
            <person name="Horiuchi H."/>
            <person name="James S."/>
            <person name="Jones M."/>
            <person name="Karaffa L."/>
            <person name="Karanyi Z."/>
            <person name="Kato M."/>
            <person name="Keller N."/>
            <person name="Kelly D.E."/>
            <person name="Kiel J.A."/>
            <person name="Kim J.M."/>
            <person name="van der Klei I.J."/>
            <person name="Klis F.M."/>
            <person name="Kovalchuk A."/>
            <person name="Krasevec N."/>
            <person name="Kubicek C.P."/>
            <person name="Liu B."/>
            <person name="Maccabe A."/>
            <person name="Meyer V."/>
            <person name="Mirabito P."/>
            <person name="Miskei M."/>
            <person name="Mos M."/>
            <person name="Mullins J."/>
            <person name="Nelson D.R."/>
            <person name="Nielsen J."/>
            <person name="Oakley B.R."/>
            <person name="Osmani S.A."/>
            <person name="Pakula T."/>
            <person name="Paszewski A."/>
            <person name="Paulsen I."/>
            <person name="Pilsyk S."/>
            <person name="Pocsi I."/>
            <person name="Punt P.J."/>
            <person name="Ram A.F."/>
            <person name="Ren Q."/>
            <person name="Robellet X."/>
            <person name="Robson G."/>
            <person name="Seiboth B."/>
            <person name="van Solingen P."/>
            <person name="Specht T."/>
            <person name="Sun J."/>
            <person name="Taheri-Talesh N."/>
            <person name="Takeshita N."/>
            <person name="Ussery D."/>
            <person name="vanKuyk P.A."/>
            <person name="Visser H."/>
            <person name="van de Vondervoort P.J."/>
            <person name="de Vries R.P."/>
            <person name="Walton J."/>
            <person name="Xiang X."/>
            <person name="Xiong Y."/>
            <person name="Zeng A.P."/>
            <person name="Brandt B.W."/>
            <person name="Cornell M.J."/>
            <person name="van den Hondel C.A."/>
            <person name="Visser J."/>
            <person name="Oliver S.G."/>
            <person name="Turner G."/>
        </authorList>
    </citation>
    <scope>GENOME REANNOTATION</scope>
    <source>
        <strain evidence="4">FGSC A4 / ATCC 38163 / CBS 112.46 / NRRL 194 / M139</strain>
    </source>
</reference>
<evidence type="ECO:0000259" key="1">
    <source>
        <dbReference type="Pfam" id="PF18637"/>
    </source>
</evidence>
<dbReference type="InterPro" id="IPR054583">
    <property type="entry name" value="Beta-prop_AUDH"/>
</dbReference>
<protein>
    <submittedName>
        <fullName evidence="3">Uncharacterized protein</fullName>
    </submittedName>
</protein>
<dbReference type="Pfam" id="PF18637">
    <property type="entry name" value="AUDH_Cupin"/>
    <property type="match status" value="1"/>
</dbReference>
<dbReference type="InterPro" id="IPR040887">
    <property type="entry name" value="AUDH_Cupin"/>
</dbReference>
<dbReference type="Gene3D" id="2.60.120.990">
    <property type="match status" value="1"/>
</dbReference>
<dbReference type="GeneID" id="2871569"/>
<evidence type="ECO:0000313" key="4">
    <source>
        <dbReference type="Proteomes" id="UP000000560"/>
    </source>
</evidence>
<feature type="domain" description="Aldos-2-ulose dehydratase/isomerase (AUDH) Cupin" evidence="1">
    <location>
        <begin position="461"/>
        <end position="765"/>
    </location>
</feature>
<proteinExistence type="predicted"/>
<dbReference type="eggNOG" id="ENOG502RJXH">
    <property type="taxonomic scope" value="Eukaryota"/>
</dbReference>
<dbReference type="Pfam" id="PF22301">
    <property type="entry name" value="AUDH_beta_propeller"/>
    <property type="match status" value="1"/>
</dbReference>
<dbReference type="OMA" id="SIHQVVC"/>
<dbReference type="InParanoid" id="Q5B2F0"/>
<evidence type="ECO:0000259" key="2">
    <source>
        <dbReference type="Pfam" id="PF22301"/>
    </source>
</evidence>
<dbReference type="Proteomes" id="UP000000560">
    <property type="component" value="Chromosome V"/>
</dbReference>
<dbReference type="KEGG" id="ani:ANIA_05280"/>
<dbReference type="OrthoDB" id="5378718at2759"/>
<dbReference type="EMBL" id="BN001305">
    <property type="protein sequence ID" value="CBF82185.1"/>
    <property type="molecule type" value="Genomic_DNA"/>
</dbReference>
<evidence type="ECO:0000313" key="3">
    <source>
        <dbReference type="EMBL" id="CBF82185.1"/>
    </source>
</evidence>
<dbReference type="RefSeq" id="XP_662884.1">
    <property type="nucleotide sequence ID" value="XM_657792.1"/>
</dbReference>
<reference evidence="4" key="1">
    <citation type="journal article" date="2005" name="Nature">
        <title>Sequencing of Aspergillus nidulans and comparative analysis with A. fumigatus and A. oryzae.</title>
        <authorList>
            <person name="Galagan J.E."/>
            <person name="Calvo S.E."/>
            <person name="Cuomo C."/>
            <person name="Ma L.J."/>
            <person name="Wortman J.R."/>
            <person name="Batzoglou S."/>
            <person name="Lee S.I."/>
            <person name="Basturkmen M."/>
            <person name="Spevak C.C."/>
            <person name="Clutterbuck J."/>
            <person name="Kapitonov V."/>
            <person name="Jurka J."/>
            <person name="Scazzocchio C."/>
            <person name="Farman M."/>
            <person name="Butler J."/>
            <person name="Purcell S."/>
            <person name="Harris S."/>
            <person name="Braus G.H."/>
            <person name="Draht O."/>
            <person name="Busch S."/>
            <person name="D'Enfert C."/>
            <person name="Bouchier C."/>
            <person name="Goldman G.H."/>
            <person name="Bell-Pedersen D."/>
            <person name="Griffiths-Jones S."/>
            <person name="Doonan J.H."/>
            <person name="Yu J."/>
            <person name="Vienken K."/>
            <person name="Pain A."/>
            <person name="Freitag M."/>
            <person name="Selker E.U."/>
            <person name="Archer D.B."/>
            <person name="Penalva M.A."/>
            <person name="Oakley B.R."/>
            <person name="Momany M."/>
            <person name="Tanaka T."/>
            <person name="Kumagai T."/>
            <person name="Asai K."/>
            <person name="Machida M."/>
            <person name="Nierman W.C."/>
            <person name="Denning D.W."/>
            <person name="Caddick M."/>
            <person name="Hynes M."/>
            <person name="Paoletti M."/>
            <person name="Fischer R."/>
            <person name="Miller B."/>
            <person name="Dyer P."/>
            <person name="Sachs M.S."/>
            <person name="Osmani S.A."/>
            <person name="Birren B.W."/>
        </authorList>
    </citation>
    <scope>NUCLEOTIDE SEQUENCE [LARGE SCALE GENOMIC DNA]</scope>
    <source>
        <strain evidence="4">FGSC A4 / ATCC 38163 / CBS 112.46 / NRRL 194 / M139</strain>
    </source>
</reference>